<sequence>MTEFETHEPDFPFNWPEGHVFVERSTRNAQQIEPVRVSAVDVEITDDDEDECIMVSIARHRHFLHSTTARALSDMLVANDGSAVEVTVHSVRHLLGEKTARALRQLLQRRLREWNADFAGPAGLPGV</sequence>
<dbReference type="Proteomes" id="UP000309893">
    <property type="component" value="Unassembled WGS sequence"/>
</dbReference>
<proteinExistence type="predicted"/>
<protein>
    <submittedName>
        <fullName evidence="1">Uncharacterized protein</fullName>
    </submittedName>
</protein>
<dbReference type="AlphaFoldDB" id="A0A4V3RJK2"/>
<dbReference type="OrthoDB" id="5197174at2"/>
<evidence type="ECO:0000313" key="2">
    <source>
        <dbReference type="Proteomes" id="UP000309893"/>
    </source>
</evidence>
<accession>A0A4V3RJK2</accession>
<dbReference type="EMBL" id="SRYO01000006">
    <property type="protein sequence ID" value="TGY36290.1"/>
    <property type="molecule type" value="Genomic_DNA"/>
</dbReference>
<name>A0A4V3RJK2_9MICO</name>
<evidence type="ECO:0000313" key="1">
    <source>
        <dbReference type="EMBL" id="TGY36290.1"/>
    </source>
</evidence>
<dbReference type="RefSeq" id="WP_135949653.1">
    <property type="nucleotide sequence ID" value="NZ_SRYO01000006.1"/>
</dbReference>
<gene>
    <name evidence="1" type="ORF">E5344_11005</name>
</gene>
<organism evidence="1 2">
    <name type="scientific">Microbacterium laevaniformans</name>
    <dbReference type="NCBI Taxonomy" id="36807"/>
    <lineage>
        <taxon>Bacteria</taxon>
        <taxon>Bacillati</taxon>
        <taxon>Actinomycetota</taxon>
        <taxon>Actinomycetes</taxon>
        <taxon>Micrococcales</taxon>
        <taxon>Microbacteriaceae</taxon>
        <taxon>Microbacterium</taxon>
    </lineage>
</organism>
<reference evidence="1 2" key="1">
    <citation type="submission" date="2019-04" db="EMBL/GenBank/DDBJ databases">
        <title>Microbes associate with the intestines of laboratory mice.</title>
        <authorList>
            <person name="Navarre W."/>
            <person name="Wong E."/>
            <person name="Huang K."/>
            <person name="Tropini C."/>
            <person name="Ng K."/>
            <person name="Yu B."/>
        </authorList>
    </citation>
    <scope>NUCLEOTIDE SEQUENCE [LARGE SCALE GENOMIC DNA]</scope>
    <source>
        <strain evidence="1 2">NM46_B2-13</strain>
    </source>
</reference>
<comment type="caution">
    <text evidence="1">The sequence shown here is derived from an EMBL/GenBank/DDBJ whole genome shotgun (WGS) entry which is preliminary data.</text>
</comment>